<dbReference type="Proteomes" id="UP000246464">
    <property type="component" value="Chromosome 14"/>
</dbReference>
<gene>
    <name evidence="1" type="ORF">SMAX5B_001160</name>
</gene>
<protein>
    <submittedName>
        <fullName evidence="1">Uncharacterized protein</fullName>
    </submittedName>
</protein>
<dbReference type="AlphaFoldDB" id="A0A2U9CAC9"/>
<organism evidence="1 2">
    <name type="scientific">Scophthalmus maximus</name>
    <name type="common">Turbot</name>
    <name type="synonym">Psetta maxima</name>
    <dbReference type="NCBI Taxonomy" id="52904"/>
    <lineage>
        <taxon>Eukaryota</taxon>
        <taxon>Metazoa</taxon>
        <taxon>Chordata</taxon>
        <taxon>Craniata</taxon>
        <taxon>Vertebrata</taxon>
        <taxon>Euteleostomi</taxon>
        <taxon>Actinopterygii</taxon>
        <taxon>Neopterygii</taxon>
        <taxon>Teleostei</taxon>
        <taxon>Neoteleostei</taxon>
        <taxon>Acanthomorphata</taxon>
        <taxon>Carangaria</taxon>
        <taxon>Pleuronectiformes</taxon>
        <taxon>Pleuronectoidei</taxon>
        <taxon>Scophthalmidae</taxon>
        <taxon>Scophthalmus</taxon>
    </lineage>
</organism>
<evidence type="ECO:0000313" key="2">
    <source>
        <dbReference type="Proteomes" id="UP000246464"/>
    </source>
</evidence>
<proteinExistence type="predicted"/>
<sequence length="90" mass="10247">MGDVRLREARGRPMLFYGCVFQRKEITGTQTVYWQCQRNPAVILSDKEPLMSYGLADFSAGPKDSFRSFASDSITRTLVYTTVTFHHHPG</sequence>
<accession>A0A2U9CAC9</accession>
<keyword evidence="2" id="KW-1185">Reference proteome</keyword>
<dbReference type="EMBL" id="CP026256">
    <property type="protein sequence ID" value="AWP13567.1"/>
    <property type="molecule type" value="Genomic_DNA"/>
</dbReference>
<evidence type="ECO:0000313" key="1">
    <source>
        <dbReference type="EMBL" id="AWP13567.1"/>
    </source>
</evidence>
<reference evidence="1 2" key="1">
    <citation type="submission" date="2017-12" db="EMBL/GenBank/DDBJ databases">
        <title>Integrating genomic resources of turbot (Scophthalmus maximus) in depth evaluation of genetic and physical mapping variation across individuals.</title>
        <authorList>
            <person name="Martinez P."/>
        </authorList>
    </citation>
    <scope>NUCLEOTIDE SEQUENCE [LARGE SCALE GENOMIC DNA]</scope>
</reference>
<name>A0A2U9CAC9_SCOMX</name>